<keyword evidence="4" id="KW-1185">Reference proteome</keyword>
<accession>A0A918XXI6</accession>
<feature type="transmembrane region" description="Helical" evidence="1">
    <location>
        <begin position="138"/>
        <end position="157"/>
    </location>
</feature>
<dbReference type="PANTHER" id="PTHR22911">
    <property type="entry name" value="ACYL-MALONYL CONDENSING ENZYME-RELATED"/>
    <property type="match status" value="1"/>
</dbReference>
<reference evidence="3" key="2">
    <citation type="submission" date="2020-09" db="EMBL/GenBank/DDBJ databases">
        <authorList>
            <person name="Sun Q."/>
            <person name="Kim S."/>
        </authorList>
    </citation>
    <scope>NUCLEOTIDE SEQUENCE</scope>
    <source>
        <strain evidence="3">KCTC 42651</strain>
    </source>
</reference>
<protein>
    <submittedName>
        <fullName evidence="3">Membrane protein</fullName>
    </submittedName>
</protein>
<evidence type="ECO:0000313" key="3">
    <source>
        <dbReference type="EMBL" id="GHD61214.1"/>
    </source>
</evidence>
<keyword evidence="1" id="KW-0812">Transmembrane</keyword>
<feature type="transmembrane region" description="Helical" evidence="1">
    <location>
        <begin position="251"/>
        <end position="269"/>
    </location>
</feature>
<proteinExistence type="predicted"/>
<dbReference type="EMBL" id="BMZS01000012">
    <property type="protein sequence ID" value="GHD61214.1"/>
    <property type="molecule type" value="Genomic_DNA"/>
</dbReference>
<dbReference type="InterPro" id="IPR000620">
    <property type="entry name" value="EamA_dom"/>
</dbReference>
<feature type="transmembrane region" description="Helical" evidence="1">
    <location>
        <begin position="63"/>
        <end position="83"/>
    </location>
</feature>
<keyword evidence="1" id="KW-0472">Membrane</keyword>
<dbReference type="AlphaFoldDB" id="A0A918XXI6"/>
<feature type="domain" description="EamA" evidence="2">
    <location>
        <begin position="140"/>
        <end position="267"/>
    </location>
</feature>
<evidence type="ECO:0000259" key="2">
    <source>
        <dbReference type="Pfam" id="PF00892"/>
    </source>
</evidence>
<name>A0A918XXI6_9PROT</name>
<comment type="caution">
    <text evidence="3">The sequence shown here is derived from an EMBL/GenBank/DDBJ whole genome shotgun (WGS) entry which is preliminary data.</text>
</comment>
<sequence>MLVSAVLFSSMVALFKLLGSAVPVVEILFLRQLMVLVVVLPGVFRGFPGSLAGFRSAAPGLQILRVVLSAAAMLAGFVAVVHLPLAESTTISFTRVMFAMCLAALLLGEKVGPVRWIAGVAGLGGVALVAHAEGAWNGYVLLALVSAVCAGSVTVILKRLTAVDRSRTILLWHSLGLLALTAVPTAFVWQTPSLEQAGWIVALGLLMTATQWCAFAALRGGDASAVAPIEYSRLLWSAFLGYLLFDHIPDPAVAAGAVLIVGAGVLASLRSTRKQG</sequence>
<evidence type="ECO:0000313" key="4">
    <source>
        <dbReference type="Proteomes" id="UP000630353"/>
    </source>
</evidence>
<organism evidence="3 4">
    <name type="scientific">Thalassobaculum fulvum</name>
    <dbReference type="NCBI Taxonomy" id="1633335"/>
    <lineage>
        <taxon>Bacteria</taxon>
        <taxon>Pseudomonadati</taxon>
        <taxon>Pseudomonadota</taxon>
        <taxon>Alphaproteobacteria</taxon>
        <taxon>Rhodospirillales</taxon>
        <taxon>Thalassobaculaceae</taxon>
        <taxon>Thalassobaculum</taxon>
    </lineage>
</organism>
<dbReference type="Proteomes" id="UP000630353">
    <property type="component" value="Unassembled WGS sequence"/>
</dbReference>
<feature type="domain" description="EamA" evidence="2">
    <location>
        <begin position="1"/>
        <end position="129"/>
    </location>
</feature>
<dbReference type="PANTHER" id="PTHR22911:SF103">
    <property type="entry name" value="BLR2811 PROTEIN"/>
    <property type="match status" value="1"/>
</dbReference>
<feature type="transmembrane region" description="Helical" evidence="1">
    <location>
        <begin position="225"/>
        <end position="245"/>
    </location>
</feature>
<feature type="transmembrane region" description="Helical" evidence="1">
    <location>
        <begin position="169"/>
        <end position="191"/>
    </location>
</feature>
<dbReference type="SUPFAM" id="SSF103481">
    <property type="entry name" value="Multidrug resistance efflux transporter EmrE"/>
    <property type="match status" value="2"/>
</dbReference>
<evidence type="ECO:0000256" key="1">
    <source>
        <dbReference type="SAM" id="Phobius"/>
    </source>
</evidence>
<feature type="transmembrane region" description="Helical" evidence="1">
    <location>
        <begin position="197"/>
        <end position="218"/>
    </location>
</feature>
<keyword evidence="1" id="KW-1133">Transmembrane helix</keyword>
<dbReference type="InterPro" id="IPR037185">
    <property type="entry name" value="EmrE-like"/>
</dbReference>
<dbReference type="GO" id="GO:0016020">
    <property type="term" value="C:membrane"/>
    <property type="evidence" value="ECO:0007669"/>
    <property type="project" value="InterPro"/>
</dbReference>
<gene>
    <name evidence="3" type="ORF">GCM10017083_48390</name>
</gene>
<dbReference type="Pfam" id="PF00892">
    <property type="entry name" value="EamA"/>
    <property type="match status" value="2"/>
</dbReference>
<reference evidence="3" key="1">
    <citation type="journal article" date="2014" name="Int. J. Syst. Evol. Microbiol.">
        <title>Complete genome sequence of Corynebacterium casei LMG S-19264T (=DSM 44701T), isolated from a smear-ripened cheese.</title>
        <authorList>
            <consortium name="US DOE Joint Genome Institute (JGI-PGF)"/>
            <person name="Walter F."/>
            <person name="Albersmeier A."/>
            <person name="Kalinowski J."/>
            <person name="Ruckert C."/>
        </authorList>
    </citation>
    <scope>NUCLEOTIDE SEQUENCE</scope>
    <source>
        <strain evidence="3">KCTC 42651</strain>
    </source>
</reference>